<keyword evidence="4" id="KW-1185">Reference proteome</keyword>
<dbReference type="InterPro" id="IPR022742">
    <property type="entry name" value="Hydrolase_4"/>
</dbReference>
<name>A0A1T4KXK3_9LACT</name>
<feature type="active site" description="Nucleophile" evidence="1">
    <location>
        <position position="97"/>
    </location>
</feature>
<dbReference type="RefSeq" id="WP_078755663.1">
    <property type="nucleotide sequence ID" value="NZ_FUWO01000006.1"/>
</dbReference>
<evidence type="ECO:0000256" key="1">
    <source>
        <dbReference type="PIRSR" id="PIRSR017388-1"/>
    </source>
</evidence>
<dbReference type="SUPFAM" id="SSF53474">
    <property type="entry name" value="alpha/beta-Hydrolases"/>
    <property type="match status" value="1"/>
</dbReference>
<dbReference type="OrthoDB" id="9800213at2"/>
<dbReference type="InterPro" id="IPR012354">
    <property type="entry name" value="Esterase_lipase"/>
</dbReference>
<proteinExistence type="predicted"/>
<feature type="active site" description="Charge relay system" evidence="1">
    <location>
        <position position="197"/>
    </location>
</feature>
<evidence type="ECO:0000313" key="3">
    <source>
        <dbReference type="EMBL" id="SJZ47078.1"/>
    </source>
</evidence>
<dbReference type="Pfam" id="PF12146">
    <property type="entry name" value="Hydrolase_4"/>
    <property type="match status" value="1"/>
</dbReference>
<dbReference type="STRING" id="1121925.SAMN02746011_00871"/>
<sequence>MSETILENSRFYQVEGASTGVILFHAYTGSPNDFLSTGRFLQRAGIEVLCPTFKGHGTDDIYDILEAHPDQWWEQAQAALHYMQGRQYERLFVFGLSLGGIFATRLLTENHQTNLAGGVFNSPVFTAQQIDVGYFFEQYARHLYEKQNRLDEYQVEKDRIMSLYREQIESISYFAMSFYMELSQITSRFYLAQSGEDEMIDPEDAYLVRDALTGAQEVDFQWFEHNTHVITTNRERSAFEQSLLAFIQR</sequence>
<reference evidence="4" key="1">
    <citation type="submission" date="2017-02" db="EMBL/GenBank/DDBJ databases">
        <authorList>
            <person name="Varghese N."/>
            <person name="Submissions S."/>
        </authorList>
    </citation>
    <scope>NUCLEOTIDE SEQUENCE [LARGE SCALE GENOMIC DNA]</scope>
    <source>
        <strain evidence="4">DSM 15739</strain>
    </source>
</reference>
<gene>
    <name evidence="3" type="ORF">SAMN02746011_00871</name>
</gene>
<feature type="active site" description="Charge relay system" evidence="1">
    <location>
        <position position="228"/>
    </location>
</feature>
<organism evidence="3 4">
    <name type="scientific">Globicatella sulfidifaciens DSM 15739</name>
    <dbReference type="NCBI Taxonomy" id="1121925"/>
    <lineage>
        <taxon>Bacteria</taxon>
        <taxon>Bacillati</taxon>
        <taxon>Bacillota</taxon>
        <taxon>Bacilli</taxon>
        <taxon>Lactobacillales</taxon>
        <taxon>Aerococcaceae</taxon>
        <taxon>Globicatella</taxon>
    </lineage>
</organism>
<dbReference type="Proteomes" id="UP000189941">
    <property type="component" value="Unassembled WGS sequence"/>
</dbReference>
<evidence type="ECO:0000259" key="2">
    <source>
        <dbReference type="Pfam" id="PF12146"/>
    </source>
</evidence>
<dbReference type="Gene3D" id="3.40.50.1820">
    <property type="entry name" value="alpha/beta hydrolase"/>
    <property type="match status" value="1"/>
</dbReference>
<evidence type="ECO:0000313" key="4">
    <source>
        <dbReference type="Proteomes" id="UP000189941"/>
    </source>
</evidence>
<feature type="domain" description="Serine aminopeptidase S33" evidence="2">
    <location>
        <begin position="21"/>
        <end position="171"/>
    </location>
</feature>
<accession>A0A1T4KXK3</accession>
<dbReference type="InterPro" id="IPR029058">
    <property type="entry name" value="AB_hydrolase_fold"/>
</dbReference>
<dbReference type="PIRSF" id="PIRSF017388">
    <property type="entry name" value="Esterase_lipase"/>
    <property type="match status" value="1"/>
</dbReference>
<dbReference type="GO" id="GO:0052689">
    <property type="term" value="F:carboxylic ester hydrolase activity"/>
    <property type="evidence" value="ECO:0007669"/>
    <property type="project" value="InterPro"/>
</dbReference>
<protein>
    <submittedName>
        <fullName evidence="3">Carboxylesterase</fullName>
    </submittedName>
</protein>
<dbReference type="EMBL" id="FUWO01000006">
    <property type="protein sequence ID" value="SJZ47078.1"/>
    <property type="molecule type" value="Genomic_DNA"/>
</dbReference>
<dbReference type="AlphaFoldDB" id="A0A1T4KXK3"/>